<organism evidence="1">
    <name type="scientific">Pseudogymnoascus destructans</name>
    <dbReference type="NCBI Taxonomy" id="655981"/>
    <lineage>
        <taxon>Eukaryota</taxon>
        <taxon>Fungi</taxon>
        <taxon>Dikarya</taxon>
        <taxon>Ascomycota</taxon>
        <taxon>Pezizomycotina</taxon>
        <taxon>Leotiomycetes</taxon>
        <taxon>Thelebolales</taxon>
        <taxon>Thelebolaceae</taxon>
        <taxon>Pseudogymnoascus</taxon>
    </lineage>
</organism>
<dbReference type="RefSeq" id="XP_024323537.1">
    <property type="nucleotide sequence ID" value="XM_024469975.1"/>
</dbReference>
<protein>
    <recommendedName>
        <fullName evidence="2">Aminoglycoside phosphotransferase domain-containing protein</fullName>
    </recommendedName>
</protein>
<dbReference type="EMBL" id="KV441397">
    <property type="protein sequence ID" value="OAF58252.1"/>
    <property type="molecule type" value="Genomic_DNA"/>
</dbReference>
<dbReference type="InterPro" id="IPR051678">
    <property type="entry name" value="AGP_Transferase"/>
</dbReference>
<dbReference type="PANTHER" id="PTHR21310">
    <property type="entry name" value="AMINOGLYCOSIDE PHOSPHOTRANSFERASE-RELATED-RELATED"/>
    <property type="match status" value="1"/>
</dbReference>
<sequence>MPANPQIHATGLPDGRELKMDFLESSFFKNNGPNRCLPMPAEVRALSGTNQAMPQPLPVIFEHINLIVKFGPHVAIAEAQCLWVIKRVLCDEVPVPEVYGWRVDGRDVFIYMQYVRGERLKDRWDSLSIADKTSVCDQIREITTSLRQVEQDPNDSFIGSINRQHLLDIVFEGHPPGGPFATVKQFNDWFSRLPWLRFPNSEDIQDPYRTFLPDTGTIKLTMGTYTKATLSSLQQGRHVYMRSLTGPILDGILIIGNIAKQHILVRLMENGVIDGSQYF</sequence>
<name>A0A177AA29_9PEZI</name>
<dbReference type="SUPFAM" id="SSF56112">
    <property type="entry name" value="Protein kinase-like (PK-like)"/>
    <property type="match status" value="1"/>
</dbReference>
<dbReference type="GeneID" id="36289434"/>
<evidence type="ECO:0008006" key="2">
    <source>
        <dbReference type="Google" id="ProtNLM"/>
    </source>
</evidence>
<gene>
    <name evidence="1" type="ORF">VC83_06374</name>
</gene>
<dbReference type="eggNOG" id="ENOG502RYS9">
    <property type="taxonomic scope" value="Eukaryota"/>
</dbReference>
<evidence type="ECO:0000313" key="1">
    <source>
        <dbReference type="EMBL" id="OAF58252.1"/>
    </source>
</evidence>
<accession>A0A177AA29</accession>
<proteinExistence type="predicted"/>
<dbReference type="PANTHER" id="PTHR21310:SF54">
    <property type="entry name" value="AMINOGLYCOSIDE PHOSPHOTRANSFERASE DOMAIN-CONTAINING PROTEIN"/>
    <property type="match status" value="1"/>
</dbReference>
<dbReference type="VEuPathDB" id="FungiDB:GMDG_00730"/>
<dbReference type="Proteomes" id="UP000077154">
    <property type="component" value="Unassembled WGS sequence"/>
</dbReference>
<dbReference type="AlphaFoldDB" id="A0A177AA29"/>
<reference evidence="1" key="1">
    <citation type="submission" date="2016-03" db="EMBL/GenBank/DDBJ databases">
        <title>Updated assembly of Pseudogymnoascus destructans, the fungus causing white-nose syndrome of bats.</title>
        <authorList>
            <person name="Palmer J.M."/>
            <person name="Drees K.P."/>
            <person name="Foster J.T."/>
            <person name="Lindner D.L."/>
        </authorList>
    </citation>
    <scope>NUCLEOTIDE SEQUENCE [LARGE SCALE GENOMIC DNA]</scope>
    <source>
        <strain evidence="1">20631-21</strain>
    </source>
</reference>
<dbReference type="OrthoDB" id="5404599at2759"/>
<dbReference type="InterPro" id="IPR011009">
    <property type="entry name" value="Kinase-like_dom_sf"/>
</dbReference>